<accession>A0ACB9F136</accession>
<keyword evidence="2" id="KW-1185">Reference proteome</keyword>
<dbReference type="EMBL" id="CM042011">
    <property type="protein sequence ID" value="KAI3764797.1"/>
    <property type="molecule type" value="Genomic_DNA"/>
</dbReference>
<sequence>MSTEEKEKSGHAGGLEMKTSTYAQIKPRFDRPGEGPADAETNQDPPLPPPTEKLEENSNTTFSLALIAASATAKHYIPDVFEKSGNDSPNPPSFDQWFFLYIRGIVDEDELSAILTKAGVIMISLAYALFLGIVLLKWCSKKKRHNQCHHHDE</sequence>
<name>A0ACB9F136_CICIN</name>
<evidence type="ECO:0000313" key="1">
    <source>
        <dbReference type="EMBL" id="KAI3764797.1"/>
    </source>
</evidence>
<dbReference type="Proteomes" id="UP001055811">
    <property type="component" value="Linkage Group LG03"/>
</dbReference>
<proteinExistence type="predicted"/>
<organism evidence="1 2">
    <name type="scientific">Cichorium intybus</name>
    <name type="common">Chicory</name>
    <dbReference type="NCBI Taxonomy" id="13427"/>
    <lineage>
        <taxon>Eukaryota</taxon>
        <taxon>Viridiplantae</taxon>
        <taxon>Streptophyta</taxon>
        <taxon>Embryophyta</taxon>
        <taxon>Tracheophyta</taxon>
        <taxon>Spermatophyta</taxon>
        <taxon>Magnoliopsida</taxon>
        <taxon>eudicotyledons</taxon>
        <taxon>Gunneridae</taxon>
        <taxon>Pentapetalae</taxon>
        <taxon>asterids</taxon>
        <taxon>campanulids</taxon>
        <taxon>Asterales</taxon>
        <taxon>Asteraceae</taxon>
        <taxon>Cichorioideae</taxon>
        <taxon>Cichorieae</taxon>
        <taxon>Cichoriinae</taxon>
        <taxon>Cichorium</taxon>
    </lineage>
</organism>
<protein>
    <submittedName>
        <fullName evidence="1">Uncharacterized protein</fullName>
    </submittedName>
</protein>
<reference evidence="1 2" key="2">
    <citation type="journal article" date="2022" name="Mol. Ecol. Resour.">
        <title>The genomes of chicory, endive, great burdock and yacon provide insights into Asteraceae paleo-polyploidization history and plant inulin production.</title>
        <authorList>
            <person name="Fan W."/>
            <person name="Wang S."/>
            <person name="Wang H."/>
            <person name="Wang A."/>
            <person name="Jiang F."/>
            <person name="Liu H."/>
            <person name="Zhao H."/>
            <person name="Xu D."/>
            <person name="Zhang Y."/>
        </authorList>
    </citation>
    <scope>NUCLEOTIDE SEQUENCE [LARGE SCALE GENOMIC DNA]</scope>
    <source>
        <strain evidence="2">cv. Punajuju</strain>
        <tissue evidence="1">Leaves</tissue>
    </source>
</reference>
<evidence type="ECO:0000313" key="2">
    <source>
        <dbReference type="Proteomes" id="UP001055811"/>
    </source>
</evidence>
<comment type="caution">
    <text evidence="1">The sequence shown here is derived from an EMBL/GenBank/DDBJ whole genome shotgun (WGS) entry which is preliminary data.</text>
</comment>
<reference evidence="2" key="1">
    <citation type="journal article" date="2022" name="Mol. Ecol. Resour.">
        <title>The genomes of chicory, endive, great burdock and yacon provide insights into Asteraceae palaeo-polyploidization history and plant inulin production.</title>
        <authorList>
            <person name="Fan W."/>
            <person name="Wang S."/>
            <person name="Wang H."/>
            <person name="Wang A."/>
            <person name="Jiang F."/>
            <person name="Liu H."/>
            <person name="Zhao H."/>
            <person name="Xu D."/>
            <person name="Zhang Y."/>
        </authorList>
    </citation>
    <scope>NUCLEOTIDE SEQUENCE [LARGE SCALE GENOMIC DNA]</scope>
    <source>
        <strain evidence="2">cv. Punajuju</strain>
    </source>
</reference>
<gene>
    <name evidence="1" type="ORF">L2E82_14813</name>
</gene>